<evidence type="ECO:0000256" key="3">
    <source>
        <dbReference type="ARBA" id="ARBA00022723"/>
    </source>
</evidence>
<dbReference type="Proteomes" id="UP001461341">
    <property type="component" value="Chromosome"/>
</dbReference>
<evidence type="ECO:0000259" key="11">
    <source>
        <dbReference type="Pfam" id="PF01761"/>
    </source>
</evidence>
<keyword evidence="14" id="KW-1185">Reference proteome</keyword>
<keyword evidence="8 9" id="KW-0170">Cobalt</keyword>
<name>A0ABZ2YAP5_9BACT</name>
<feature type="binding site" evidence="9">
    <location>
        <position position="151"/>
    </location>
    <ligand>
        <name>NAD(+)</name>
        <dbReference type="ChEBI" id="CHEBI:57540"/>
    </ligand>
</feature>
<evidence type="ECO:0000313" key="13">
    <source>
        <dbReference type="EMBL" id="WZL75341.1"/>
    </source>
</evidence>
<dbReference type="InterPro" id="IPR030963">
    <property type="entry name" value="DHQ_synth_fam"/>
</dbReference>
<keyword evidence="3 9" id="KW-0479">Metal-binding</keyword>
<dbReference type="InterPro" id="IPR030960">
    <property type="entry name" value="DHQS/DOIS_N"/>
</dbReference>
<evidence type="ECO:0000256" key="1">
    <source>
        <dbReference type="ARBA" id="ARBA00001911"/>
    </source>
</evidence>
<feature type="binding site" evidence="9">
    <location>
        <begin position="71"/>
        <end position="76"/>
    </location>
    <ligand>
        <name>NAD(+)</name>
        <dbReference type="ChEBI" id="CHEBI:57540"/>
    </ligand>
</feature>
<proteinExistence type="inferred from homology"/>
<dbReference type="EC" id="4.2.3.4" evidence="9 10"/>
<comment type="cofactor">
    <cofactor evidence="9">
        <name>Co(2+)</name>
        <dbReference type="ChEBI" id="CHEBI:48828"/>
    </cofactor>
    <cofactor evidence="9">
        <name>Zn(2+)</name>
        <dbReference type="ChEBI" id="CHEBI:29105"/>
    </cofactor>
    <text evidence="9">Binds 1 divalent metal cation per subunit. Can use either Co(2+) or Zn(2+).</text>
</comment>
<comment type="similarity">
    <text evidence="9">Belongs to the sugar phosphate cyclases superfamily. Dehydroquinate synthase family.</text>
</comment>
<dbReference type="CDD" id="cd08195">
    <property type="entry name" value="DHQS"/>
    <property type="match status" value="1"/>
</dbReference>
<dbReference type="GO" id="GO:0003856">
    <property type="term" value="F:3-dehydroquinate synthase activity"/>
    <property type="evidence" value="ECO:0007669"/>
    <property type="project" value="UniProtKB-EC"/>
</dbReference>
<keyword evidence="9" id="KW-0057">Aromatic amino acid biosynthesis</keyword>
<feature type="binding site" evidence="9">
    <location>
        <begin position="105"/>
        <end position="109"/>
    </location>
    <ligand>
        <name>NAD(+)</name>
        <dbReference type="ChEBI" id="CHEBI:57540"/>
    </ligand>
</feature>
<dbReference type="InterPro" id="IPR050071">
    <property type="entry name" value="Dehydroquinate_synthase"/>
</dbReference>
<keyword evidence="4 9" id="KW-0547">Nucleotide-binding</keyword>
<comment type="pathway">
    <text evidence="9">Metabolic intermediate biosynthesis; chorismate biosynthesis; chorismate from D-erythrose 4-phosphate and phosphoenolpyruvate: step 2/7.</text>
</comment>
<organism evidence="13 14">
    <name type="scientific">Thermatribacter velox</name>
    <dbReference type="NCBI Taxonomy" id="3039681"/>
    <lineage>
        <taxon>Bacteria</taxon>
        <taxon>Pseudomonadati</taxon>
        <taxon>Atribacterota</taxon>
        <taxon>Atribacteria</taxon>
        <taxon>Atribacterales</taxon>
        <taxon>Thermatribacteraceae</taxon>
        <taxon>Thermatribacter</taxon>
    </lineage>
</organism>
<evidence type="ECO:0000256" key="10">
    <source>
        <dbReference type="NCBIfam" id="TIGR01357"/>
    </source>
</evidence>
<comment type="subcellular location">
    <subcellularLocation>
        <location evidence="9">Cytoplasm</location>
    </subcellularLocation>
</comment>
<keyword evidence="5 9" id="KW-0862">Zinc</keyword>
<feature type="binding site" evidence="9">
    <location>
        <position position="264"/>
    </location>
    <ligand>
        <name>Zn(2+)</name>
        <dbReference type="ChEBI" id="CHEBI:29105"/>
    </ligand>
</feature>
<dbReference type="HAMAP" id="MF_00110">
    <property type="entry name" value="DHQ_synthase"/>
    <property type="match status" value="1"/>
</dbReference>
<dbReference type="PANTHER" id="PTHR43622:SF1">
    <property type="entry name" value="3-DEHYDROQUINATE SYNTHASE"/>
    <property type="match status" value="1"/>
</dbReference>
<evidence type="ECO:0000256" key="2">
    <source>
        <dbReference type="ARBA" id="ARBA00003485"/>
    </source>
</evidence>
<dbReference type="NCBIfam" id="TIGR01357">
    <property type="entry name" value="aroB"/>
    <property type="match status" value="1"/>
</dbReference>
<evidence type="ECO:0000256" key="7">
    <source>
        <dbReference type="ARBA" id="ARBA00023239"/>
    </source>
</evidence>
<comment type="catalytic activity">
    <reaction evidence="9">
        <text>7-phospho-2-dehydro-3-deoxy-D-arabino-heptonate = 3-dehydroquinate + phosphate</text>
        <dbReference type="Rhea" id="RHEA:21968"/>
        <dbReference type="ChEBI" id="CHEBI:32364"/>
        <dbReference type="ChEBI" id="CHEBI:43474"/>
        <dbReference type="ChEBI" id="CHEBI:58394"/>
        <dbReference type="EC" id="4.2.3.4"/>
    </reaction>
</comment>
<dbReference type="InterPro" id="IPR016037">
    <property type="entry name" value="DHQ_synth_AroB"/>
</dbReference>
<keyword evidence="7 9" id="KW-0456">Lyase</keyword>
<gene>
    <name evidence="9 13" type="primary">aroB</name>
    <name evidence="13" type="ORF">QBE54_07005</name>
</gene>
<keyword evidence="9" id="KW-0963">Cytoplasm</keyword>
<dbReference type="EMBL" id="CP121689">
    <property type="protein sequence ID" value="WZL75341.1"/>
    <property type="molecule type" value="Genomic_DNA"/>
</dbReference>
<feature type="domain" description="3-dehydroquinate synthase C-terminal" evidence="12">
    <location>
        <begin position="181"/>
        <end position="324"/>
    </location>
</feature>
<evidence type="ECO:0000313" key="14">
    <source>
        <dbReference type="Proteomes" id="UP001461341"/>
    </source>
</evidence>
<dbReference type="Gene3D" id="3.40.50.1970">
    <property type="match status" value="1"/>
</dbReference>
<evidence type="ECO:0000256" key="9">
    <source>
        <dbReference type="HAMAP-Rule" id="MF_00110"/>
    </source>
</evidence>
<evidence type="ECO:0000259" key="12">
    <source>
        <dbReference type="Pfam" id="PF24621"/>
    </source>
</evidence>
<feature type="binding site" evidence="9">
    <location>
        <position position="142"/>
    </location>
    <ligand>
        <name>NAD(+)</name>
        <dbReference type="ChEBI" id="CHEBI:57540"/>
    </ligand>
</feature>
<keyword evidence="6 9" id="KW-0520">NAD</keyword>
<evidence type="ECO:0000256" key="5">
    <source>
        <dbReference type="ARBA" id="ARBA00022833"/>
    </source>
</evidence>
<comment type="cofactor">
    <cofactor evidence="1 9">
        <name>NAD(+)</name>
        <dbReference type="ChEBI" id="CHEBI:57540"/>
    </cofactor>
</comment>
<sequence length="365" mass="40218">MRKLIVETRDRVYPVFIGYGLFEGGILSELDLPFSSGALITNQKVGPLHAEKVSQAFLKRGFRLSSLALPDGEEFKTLASAEVAYHFLLQEGLDRKGFLVTLGGGVITDLGGFVASTFMRGIAYYQVPTSLLAQVDSSVGGKTGVNLEEGKNLVGTFYQPYGVIIELSFLKTLPEREYREGLAEVAKAAFLAGGEFLEVLRVQSEALLGRDYSVLEDVVERAVLFKKEVVEQDEKEKGLRSILNYGHTVAHGLERALGYGTLRHGEAVAIGMMVEAMIGLELGITRPQVIEIQKVILQELGLPLRVEVALSAEDFWAILKYDKKREAQHIKFSLLRDFGDPVFGVSVPEETFKKVFDSVRGAVLQ</sequence>
<feature type="domain" description="3-dehydroquinate synthase N-terminal" evidence="11">
    <location>
        <begin position="67"/>
        <end position="179"/>
    </location>
</feature>
<dbReference type="SUPFAM" id="SSF56796">
    <property type="entry name" value="Dehydroquinate synthase-like"/>
    <property type="match status" value="1"/>
</dbReference>
<dbReference type="Gene3D" id="1.20.1090.10">
    <property type="entry name" value="Dehydroquinate synthase-like - alpha domain"/>
    <property type="match status" value="1"/>
</dbReference>
<protein>
    <recommendedName>
        <fullName evidence="9 10">3-dehydroquinate synthase</fullName>
        <shortName evidence="9">DHQS</shortName>
        <ecNumber evidence="9 10">4.2.3.4</ecNumber>
    </recommendedName>
</protein>
<feature type="binding site" evidence="9">
    <location>
        <begin position="169"/>
        <end position="172"/>
    </location>
    <ligand>
        <name>NAD(+)</name>
        <dbReference type="ChEBI" id="CHEBI:57540"/>
    </ligand>
</feature>
<feature type="binding site" evidence="9">
    <location>
        <position position="184"/>
    </location>
    <ligand>
        <name>Zn(2+)</name>
        <dbReference type="ChEBI" id="CHEBI:29105"/>
    </ligand>
</feature>
<evidence type="ECO:0000256" key="8">
    <source>
        <dbReference type="ARBA" id="ARBA00023285"/>
    </source>
</evidence>
<keyword evidence="9" id="KW-0028">Amino-acid biosynthesis</keyword>
<evidence type="ECO:0000256" key="6">
    <source>
        <dbReference type="ARBA" id="ARBA00023027"/>
    </source>
</evidence>
<dbReference type="Pfam" id="PF24621">
    <property type="entry name" value="DHQS_C"/>
    <property type="match status" value="1"/>
</dbReference>
<dbReference type="RefSeq" id="WP_369017488.1">
    <property type="nucleotide sequence ID" value="NZ_CP121689.1"/>
</dbReference>
<accession>A0ABZ2YAP5</accession>
<dbReference type="Pfam" id="PF01761">
    <property type="entry name" value="DHQ_synthase"/>
    <property type="match status" value="1"/>
</dbReference>
<feature type="binding site" evidence="9">
    <location>
        <begin position="129"/>
        <end position="130"/>
    </location>
    <ligand>
        <name>NAD(+)</name>
        <dbReference type="ChEBI" id="CHEBI:57540"/>
    </ligand>
</feature>
<dbReference type="PIRSF" id="PIRSF001455">
    <property type="entry name" value="DHQ_synth"/>
    <property type="match status" value="1"/>
</dbReference>
<feature type="binding site" evidence="9">
    <location>
        <position position="247"/>
    </location>
    <ligand>
        <name>Zn(2+)</name>
        <dbReference type="ChEBI" id="CHEBI:29105"/>
    </ligand>
</feature>
<comment type="function">
    <text evidence="2 9">Catalyzes the conversion of 3-deoxy-D-arabino-heptulosonate 7-phosphate (DAHP) to dehydroquinate (DHQ).</text>
</comment>
<reference evidence="13 14" key="1">
    <citation type="submission" date="2023-03" db="EMBL/GenBank/DDBJ databases">
        <title>Novel Species.</title>
        <authorList>
            <person name="Ma S."/>
        </authorList>
    </citation>
    <scope>NUCLEOTIDE SEQUENCE [LARGE SCALE GENOMIC DNA]</scope>
    <source>
        <strain evidence="13 14">B11</strain>
    </source>
</reference>
<dbReference type="InterPro" id="IPR056179">
    <property type="entry name" value="DHQS_C"/>
</dbReference>
<dbReference type="PANTHER" id="PTHR43622">
    <property type="entry name" value="3-DEHYDROQUINATE SYNTHASE"/>
    <property type="match status" value="1"/>
</dbReference>
<evidence type="ECO:0000256" key="4">
    <source>
        <dbReference type="ARBA" id="ARBA00022741"/>
    </source>
</evidence>